<dbReference type="PANTHER" id="PTHR32002:SF46">
    <property type="entry name" value="PROTEIN NLP2"/>
    <property type="match status" value="1"/>
</dbReference>
<dbReference type="OrthoDB" id="6270329at2759"/>
<protein>
    <submittedName>
        <fullName evidence="2">PROTEIN NLP8</fullName>
    </submittedName>
</protein>
<comment type="caution">
    <text evidence="2">The sequence shown here is derived from an EMBL/GenBank/DDBJ whole genome shotgun (WGS) entry which is preliminary data.</text>
</comment>
<accession>A0A9Q0UST3</accession>
<evidence type="ECO:0000259" key="1">
    <source>
        <dbReference type="Pfam" id="PF22922"/>
    </source>
</evidence>
<gene>
    <name evidence="2" type="ORF">OIU79_002420</name>
</gene>
<dbReference type="InterPro" id="IPR055081">
    <property type="entry name" value="NLP1-9_GAF"/>
</dbReference>
<organism evidence="2 3">
    <name type="scientific">Salix purpurea</name>
    <name type="common">Purple osier willow</name>
    <dbReference type="NCBI Taxonomy" id="77065"/>
    <lineage>
        <taxon>Eukaryota</taxon>
        <taxon>Viridiplantae</taxon>
        <taxon>Streptophyta</taxon>
        <taxon>Embryophyta</taxon>
        <taxon>Tracheophyta</taxon>
        <taxon>Spermatophyta</taxon>
        <taxon>Magnoliopsida</taxon>
        <taxon>eudicotyledons</taxon>
        <taxon>Gunneridae</taxon>
        <taxon>Pentapetalae</taxon>
        <taxon>rosids</taxon>
        <taxon>fabids</taxon>
        <taxon>Malpighiales</taxon>
        <taxon>Salicaceae</taxon>
        <taxon>Saliceae</taxon>
        <taxon>Salix</taxon>
    </lineage>
</organism>
<dbReference type="InterPro" id="IPR045012">
    <property type="entry name" value="NLP"/>
</dbReference>
<dbReference type="PANTHER" id="PTHR32002">
    <property type="entry name" value="PROTEIN NLP8"/>
    <property type="match status" value="1"/>
</dbReference>
<evidence type="ECO:0000313" key="3">
    <source>
        <dbReference type="Proteomes" id="UP001151532"/>
    </source>
</evidence>
<dbReference type="GO" id="GO:0003700">
    <property type="term" value="F:DNA-binding transcription factor activity"/>
    <property type="evidence" value="ECO:0007669"/>
    <property type="project" value="InterPro"/>
</dbReference>
<dbReference type="EMBL" id="JAPFFK010000011">
    <property type="protein sequence ID" value="KAJ6735352.1"/>
    <property type="molecule type" value="Genomic_DNA"/>
</dbReference>
<sequence length="237" mass="26531">MNQAAVSAEIADILDKICHAHYLPLALTWVSSYSLINNKRTLNIVNSAGRVNDSRVQEFLKACKEHHLEEGQGAAGKALKLSHYCYVPNVCLLDVADYPFVDDARSSGLRAAFAMKLMIKEEFYSSKVDFVVEFFLPANLEDLEEKKLMDGILANLRKCCENSKTVRAYGYSVQPVHLLGSLNLNQMSLVWNHENSSDASFSDGNNFQLVDAFWEHFAAFRAGSWRTKCCSGICTKC</sequence>
<name>A0A9Q0UST3_SALPP</name>
<evidence type="ECO:0000313" key="2">
    <source>
        <dbReference type="EMBL" id="KAJ6735352.1"/>
    </source>
</evidence>
<dbReference type="Proteomes" id="UP001151532">
    <property type="component" value="Chromosome 17"/>
</dbReference>
<dbReference type="AlphaFoldDB" id="A0A9Q0UST3"/>
<proteinExistence type="predicted"/>
<reference evidence="2" key="2">
    <citation type="journal article" date="2023" name="Int. J. Mol. Sci.">
        <title>De Novo Assembly and Annotation of 11 Diverse Shrub Willow (Salix) Genomes Reveals Novel Gene Organization in Sex-Linked Regions.</title>
        <authorList>
            <person name="Hyden B."/>
            <person name="Feng K."/>
            <person name="Yates T.B."/>
            <person name="Jawdy S."/>
            <person name="Cereghino C."/>
            <person name="Smart L.B."/>
            <person name="Muchero W."/>
        </authorList>
    </citation>
    <scope>NUCLEOTIDE SEQUENCE</scope>
    <source>
        <tissue evidence="2">Shoot tip</tissue>
    </source>
</reference>
<feature type="domain" description="NLP1-9 GAF" evidence="1">
    <location>
        <begin position="2"/>
        <end position="163"/>
    </location>
</feature>
<reference evidence="2" key="1">
    <citation type="submission" date="2022-11" db="EMBL/GenBank/DDBJ databases">
        <authorList>
            <person name="Hyden B.L."/>
            <person name="Feng K."/>
            <person name="Yates T."/>
            <person name="Jawdy S."/>
            <person name="Smart L.B."/>
            <person name="Muchero W."/>
        </authorList>
    </citation>
    <scope>NUCLEOTIDE SEQUENCE</scope>
    <source>
        <tissue evidence="2">Shoot tip</tissue>
    </source>
</reference>
<dbReference type="Pfam" id="PF22922">
    <property type="entry name" value="GAF_NLP"/>
    <property type="match status" value="1"/>
</dbReference>
<keyword evidence="3" id="KW-1185">Reference proteome</keyword>